<accession>A0A0C9MH09</accession>
<organism evidence="1">
    <name type="scientific">Mucor ambiguus</name>
    <dbReference type="NCBI Taxonomy" id="91626"/>
    <lineage>
        <taxon>Eukaryota</taxon>
        <taxon>Fungi</taxon>
        <taxon>Fungi incertae sedis</taxon>
        <taxon>Mucoromycota</taxon>
        <taxon>Mucoromycotina</taxon>
        <taxon>Mucoromycetes</taxon>
        <taxon>Mucorales</taxon>
        <taxon>Mucorineae</taxon>
        <taxon>Mucoraceae</taxon>
        <taxon>Mucor</taxon>
    </lineage>
</organism>
<sequence length="174" mass="19810">MNVQKIGVARLEANGTINLNDVHYDVVMDRLQESPKFKLLLPLYILQALRNTPNLQQIPNVQIDMDNADEVDLGRVIITIQRLLIANQLMDERSEATCEIQTVGIDDRRRRRPGVIQQNETLRLNPRVELVVTMEMLRVAELLDNVTALPKIVPLIEVPAEPEVEREPGNDMSD</sequence>
<evidence type="ECO:0000313" key="2">
    <source>
        <dbReference type="Proteomes" id="UP000053815"/>
    </source>
</evidence>
<keyword evidence="2" id="KW-1185">Reference proteome</keyword>
<dbReference type="AlphaFoldDB" id="A0A0C9MH09"/>
<proteinExistence type="predicted"/>
<gene>
    <name evidence="1" type="ORF">MAM1_0315d09575</name>
</gene>
<name>A0A0C9MH09_9FUNG</name>
<dbReference type="Proteomes" id="UP000053815">
    <property type="component" value="Unassembled WGS sequence"/>
</dbReference>
<dbReference type="EMBL" id="DF836604">
    <property type="protein sequence ID" value="GAN10041.1"/>
    <property type="molecule type" value="Genomic_DNA"/>
</dbReference>
<reference evidence="1" key="1">
    <citation type="submission" date="2014-09" db="EMBL/GenBank/DDBJ databases">
        <title>Draft genome sequence of an oleaginous Mucoromycotina fungus Mucor ambiguus NBRC6742.</title>
        <authorList>
            <person name="Takeda I."/>
            <person name="Yamane N."/>
            <person name="Morita T."/>
            <person name="Tamano K."/>
            <person name="Machida M."/>
            <person name="Baker S."/>
            <person name="Koike H."/>
        </authorList>
    </citation>
    <scope>NUCLEOTIDE SEQUENCE</scope>
    <source>
        <strain evidence="1">NBRC 6742</strain>
    </source>
</reference>
<protein>
    <submittedName>
        <fullName evidence="1">Uncharacterized protein</fullName>
    </submittedName>
</protein>
<evidence type="ECO:0000313" key="1">
    <source>
        <dbReference type="EMBL" id="GAN10041.1"/>
    </source>
</evidence>